<feature type="transmembrane region" description="Helical" evidence="9">
    <location>
        <begin position="133"/>
        <end position="151"/>
    </location>
</feature>
<dbReference type="PANTHER" id="PTHR35011">
    <property type="entry name" value="2,3-DIKETO-L-GULONATE TRAP TRANSPORTER SMALL PERMEASE PROTEIN YIAM"/>
    <property type="match status" value="1"/>
</dbReference>
<keyword evidence="7 9" id="KW-0472">Membrane</keyword>
<dbReference type="GO" id="GO:0015740">
    <property type="term" value="P:C4-dicarboxylate transport"/>
    <property type="evidence" value="ECO:0007669"/>
    <property type="project" value="TreeGrafter"/>
</dbReference>
<comment type="subunit">
    <text evidence="9">The complex comprises the extracytoplasmic solute receptor protein and the two transmembrane proteins.</text>
</comment>
<evidence type="ECO:0000256" key="9">
    <source>
        <dbReference type="RuleBase" id="RU369079"/>
    </source>
</evidence>
<feature type="transmembrane region" description="Helical" evidence="9">
    <location>
        <begin position="95"/>
        <end position="121"/>
    </location>
</feature>
<accession>A0A502BJR6</accession>
<dbReference type="OrthoDB" id="4964541at2"/>
<evidence type="ECO:0000259" key="10">
    <source>
        <dbReference type="Pfam" id="PF04290"/>
    </source>
</evidence>
<proteinExistence type="inferred from homology"/>
<dbReference type="Pfam" id="PF04290">
    <property type="entry name" value="DctQ"/>
    <property type="match status" value="1"/>
</dbReference>
<dbReference type="GO" id="GO:0022857">
    <property type="term" value="F:transmembrane transporter activity"/>
    <property type="evidence" value="ECO:0007669"/>
    <property type="project" value="UniProtKB-UniRule"/>
</dbReference>
<evidence type="ECO:0000256" key="3">
    <source>
        <dbReference type="ARBA" id="ARBA00022475"/>
    </source>
</evidence>
<feature type="domain" description="Tripartite ATP-independent periplasmic transporters DctQ component" evidence="10">
    <location>
        <begin position="34"/>
        <end position="159"/>
    </location>
</feature>
<protein>
    <recommendedName>
        <fullName evidence="9">TRAP transporter small permease protein</fullName>
    </recommendedName>
</protein>
<gene>
    <name evidence="11" type="ORF">FHY56_16360</name>
</gene>
<comment type="similarity">
    <text evidence="8 9">Belongs to the TRAP transporter small permease family.</text>
</comment>
<dbReference type="InterPro" id="IPR007387">
    <property type="entry name" value="TRAP_DctQ"/>
</dbReference>
<comment type="caution">
    <text evidence="11">The sequence shown here is derived from an EMBL/GenBank/DDBJ whole genome shotgun (WGS) entry which is preliminary data.</text>
</comment>
<dbReference type="EMBL" id="VEWJ01000017">
    <property type="protein sequence ID" value="TPF74077.1"/>
    <property type="molecule type" value="Genomic_DNA"/>
</dbReference>
<dbReference type="Proteomes" id="UP000315388">
    <property type="component" value="Unassembled WGS sequence"/>
</dbReference>
<evidence type="ECO:0000313" key="12">
    <source>
        <dbReference type="Proteomes" id="UP000315388"/>
    </source>
</evidence>
<keyword evidence="12" id="KW-1185">Reference proteome</keyword>
<evidence type="ECO:0000256" key="4">
    <source>
        <dbReference type="ARBA" id="ARBA00022519"/>
    </source>
</evidence>
<evidence type="ECO:0000256" key="8">
    <source>
        <dbReference type="ARBA" id="ARBA00038436"/>
    </source>
</evidence>
<dbReference type="GO" id="GO:0005886">
    <property type="term" value="C:plasma membrane"/>
    <property type="evidence" value="ECO:0007669"/>
    <property type="project" value="UniProtKB-SubCell"/>
</dbReference>
<organism evidence="11 12">
    <name type="scientific">Brucella gallinifaecis</name>
    <dbReference type="NCBI Taxonomy" id="215590"/>
    <lineage>
        <taxon>Bacteria</taxon>
        <taxon>Pseudomonadati</taxon>
        <taxon>Pseudomonadota</taxon>
        <taxon>Alphaproteobacteria</taxon>
        <taxon>Hyphomicrobiales</taxon>
        <taxon>Brucellaceae</taxon>
        <taxon>Brucella/Ochrobactrum group</taxon>
        <taxon>Brucella</taxon>
    </lineage>
</organism>
<evidence type="ECO:0000256" key="2">
    <source>
        <dbReference type="ARBA" id="ARBA00022448"/>
    </source>
</evidence>
<reference evidence="11 12" key="1">
    <citation type="journal article" date="2003" name="Int. J. Syst. Evol. Microbiol.">
        <title>Towards a standardized format for the description of a novel species (of an established genus): Ochrobactrum gallinifaecis sp. nov.</title>
        <authorList>
            <person name="Kampfer P."/>
            <person name="Buczolits S."/>
            <person name="Albrecht A."/>
            <person name="Busse H.J."/>
            <person name="Stackebrandt E."/>
        </authorList>
    </citation>
    <scope>NUCLEOTIDE SEQUENCE [LARGE SCALE GENOMIC DNA]</scope>
    <source>
        <strain evidence="11 12">ISO 196</strain>
    </source>
</reference>
<comment type="subcellular location">
    <subcellularLocation>
        <location evidence="1 9">Cell inner membrane</location>
        <topology evidence="1 9">Multi-pass membrane protein</topology>
    </subcellularLocation>
</comment>
<name>A0A502BJR6_9HYPH</name>
<dbReference type="AlphaFoldDB" id="A0A502BJR6"/>
<feature type="transmembrane region" description="Helical" evidence="9">
    <location>
        <begin position="21"/>
        <end position="41"/>
    </location>
</feature>
<evidence type="ECO:0000256" key="7">
    <source>
        <dbReference type="ARBA" id="ARBA00023136"/>
    </source>
</evidence>
<keyword evidence="6 9" id="KW-1133">Transmembrane helix</keyword>
<evidence type="ECO:0000256" key="5">
    <source>
        <dbReference type="ARBA" id="ARBA00022692"/>
    </source>
</evidence>
<dbReference type="InterPro" id="IPR055348">
    <property type="entry name" value="DctQ"/>
</dbReference>
<keyword evidence="2 9" id="KW-0813">Transport</keyword>
<evidence type="ECO:0000256" key="6">
    <source>
        <dbReference type="ARBA" id="ARBA00022989"/>
    </source>
</evidence>
<feature type="transmembrane region" description="Helical" evidence="9">
    <location>
        <begin position="53"/>
        <end position="74"/>
    </location>
</feature>
<evidence type="ECO:0000313" key="11">
    <source>
        <dbReference type="EMBL" id="TPF74077.1"/>
    </source>
</evidence>
<dbReference type="PANTHER" id="PTHR35011:SF2">
    <property type="entry name" value="2,3-DIKETO-L-GULONATE TRAP TRANSPORTER SMALL PERMEASE PROTEIN YIAM"/>
    <property type="match status" value="1"/>
</dbReference>
<keyword evidence="5 9" id="KW-0812">Transmembrane</keyword>
<evidence type="ECO:0000256" key="1">
    <source>
        <dbReference type="ARBA" id="ARBA00004429"/>
    </source>
</evidence>
<sequence>MTHQSDTKSGQSRILFADLMLEEVLATIALLIVILSVTWGVVTRYVTATPASWSGELASIMFAWAVFLGSAAAFRRSGHIAIDSFLHLVPERVAYAMRILAAFITFVTLFIVTCLATNFTLSTTDTPTTILRWPQAVIYAAAAVGFGAMTIRHTIASYEMLFKKASTT</sequence>
<dbReference type="RefSeq" id="WP_140906216.1">
    <property type="nucleotide sequence ID" value="NZ_JBHTMD010000043.1"/>
</dbReference>
<keyword evidence="4 9" id="KW-0997">Cell inner membrane</keyword>
<keyword evidence="3" id="KW-1003">Cell membrane</keyword>
<comment type="function">
    <text evidence="9">Part of the tripartite ATP-independent periplasmic (TRAP) transport system.</text>
</comment>